<feature type="region of interest" description="Disordered" evidence="1">
    <location>
        <begin position="1"/>
        <end position="41"/>
    </location>
</feature>
<organism evidence="2 3">
    <name type="scientific">Parendozoicomonas callyspongiae</name>
    <dbReference type="NCBI Taxonomy" id="2942213"/>
    <lineage>
        <taxon>Bacteria</taxon>
        <taxon>Pseudomonadati</taxon>
        <taxon>Pseudomonadota</taxon>
        <taxon>Gammaproteobacteria</taxon>
        <taxon>Oceanospirillales</taxon>
        <taxon>Endozoicomonadaceae</taxon>
        <taxon>Parendozoicomonas</taxon>
    </lineage>
</organism>
<dbReference type="EMBL" id="JAMFLX010000024">
    <property type="protein sequence ID" value="MCL6271386.1"/>
    <property type="molecule type" value="Genomic_DNA"/>
</dbReference>
<dbReference type="Proteomes" id="UP001203338">
    <property type="component" value="Unassembled WGS sequence"/>
</dbReference>
<evidence type="ECO:0000256" key="1">
    <source>
        <dbReference type="SAM" id="MobiDB-lite"/>
    </source>
</evidence>
<feature type="compositionally biased region" description="Basic and acidic residues" evidence="1">
    <location>
        <begin position="20"/>
        <end position="29"/>
    </location>
</feature>
<keyword evidence="3" id="KW-1185">Reference proteome</keyword>
<comment type="caution">
    <text evidence="2">The sequence shown here is derived from an EMBL/GenBank/DDBJ whole genome shotgun (WGS) entry which is preliminary data.</text>
</comment>
<proteinExistence type="predicted"/>
<evidence type="ECO:0000313" key="3">
    <source>
        <dbReference type="Proteomes" id="UP001203338"/>
    </source>
</evidence>
<reference evidence="2 3" key="1">
    <citation type="submission" date="2022-05" db="EMBL/GenBank/DDBJ databases">
        <authorList>
            <person name="Park J.-S."/>
        </authorList>
    </citation>
    <scope>NUCLEOTIDE SEQUENCE [LARGE SCALE GENOMIC DNA]</scope>
    <source>
        <strain evidence="2 3">2012CJ34-2</strain>
    </source>
</reference>
<name>A0ABT0PJE0_9GAMM</name>
<gene>
    <name evidence="2" type="ORF">M3P05_15805</name>
</gene>
<evidence type="ECO:0000313" key="2">
    <source>
        <dbReference type="EMBL" id="MCL6271386.1"/>
    </source>
</evidence>
<dbReference type="RefSeq" id="WP_249700985.1">
    <property type="nucleotide sequence ID" value="NZ_JAMFLX010000024.1"/>
</dbReference>
<protein>
    <submittedName>
        <fullName evidence="2">Uncharacterized protein</fullName>
    </submittedName>
</protein>
<sequence>MSANKEEKPAPAGGQISSRDSQRVSRDSKGATSQPLPHKLENQILQLEKLLSKIRDPMKVRSSSN</sequence>
<accession>A0ABT0PJE0</accession>